<sequence>MINSANELIDNISPITRYTPRSLDDSSIELGERDMTDMSDEFVLVKNLSPLANTKDIKNDTPSNTSSSSSEKHE</sequence>
<gene>
    <name evidence="2" type="ORF">BYL167_LOCUS25939</name>
</gene>
<name>A0A8S2SZU0_9BILA</name>
<dbReference type="EMBL" id="CAJOBH010027953">
    <property type="protein sequence ID" value="CAF4261143.1"/>
    <property type="molecule type" value="Genomic_DNA"/>
</dbReference>
<protein>
    <submittedName>
        <fullName evidence="2">Uncharacterized protein</fullName>
    </submittedName>
</protein>
<evidence type="ECO:0000313" key="3">
    <source>
        <dbReference type="Proteomes" id="UP000681967"/>
    </source>
</evidence>
<reference evidence="2" key="1">
    <citation type="submission" date="2021-02" db="EMBL/GenBank/DDBJ databases">
        <authorList>
            <person name="Nowell W R."/>
        </authorList>
    </citation>
    <scope>NUCLEOTIDE SEQUENCE</scope>
</reference>
<feature type="non-terminal residue" evidence="2">
    <location>
        <position position="74"/>
    </location>
</feature>
<dbReference type="Proteomes" id="UP000681967">
    <property type="component" value="Unassembled WGS sequence"/>
</dbReference>
<evidence type="ECO:0000313" key="2">
    <source>
        <dbReference type="EMBL" id="CAF4261143.1"/>
    </source>
</evidence>
<comment type="caution">
    <text evidence="2">The sequence shown here is derived from an EMBL/GenBank/DDBJ whole genome shotgun (WGS) entry which is preliminary data.</text>
</comment>
<organism evidence="2 3">
    <name type="scientific">Rotaria magnacalcarata</name>
    <dbReference type="NCBI Taxonomy" id="392030"/>
    <lineage>
        <taxon>Eukaryota</taxon>
        <taxon>Metazoa</taxon>
        <taxon>Spiralia</taxon>
        <taxon>Gnathifera</taxon>
        <taxon>Rotifera</taxon>
        <taxon>Eurotatoria</taxon>
        <taxon>Bdelloidea</taxon>
        <taxon>Philodinida</taxon>
        <taxon>Philodinidae</taxon>
        <taxon>Rotaria</taxon>
    </lineage>
</organism>
<feature type="region of interest" description="Disordered" evidence="1">
    <location>
        <begin position="50"/>
        <end position="74"/>
    </location>
</feature>
<proteinExistence type="predicted"/>
<evidence type="ECO:0000256" key="1">
    <source>
        <dbReference type="SAM" id="MobiDB-lite"/>
    </source>
</evidence>
<accession>A0A8S2SZU0</accession>
<dbReference type="AlphaFoldDB" id="A0A8S2SZU0"/>